<feature type="compositionally biased region" description="Low complexity" evidence="3">
    <location>
        <begin position="91"/>
        <end position="108"/>
    </location>
</feature>
<keyword evidence="2" id="KW-0808">Transferase</keyword>
<protein>
    <recommendedName>
        <fullName evidence="4">Methyltransferase type 11 domain-containing protein</fullName>
    </recommendedName>
</protein>
<dbReference type="GO" id="GO:0032259">
    <property type="term" value="P:methylation"/>
    <property type="evidence" value="ECO:0007669"/>
    <property type="project" value="UniProtKB-KW"/>
</dbReference>
<organism evidence="5 6">
    <name type="scientific">Chlamydomonas schloesseri</name>
    <dbReference type="NCBI Taxonomy" id="2026947"/>
    <lineage>
        <taxon>Eukaryota</taxon>
        <taxon>Viridiplantae</taxon>
        <taxon>Chlorophyta</taxon>
        <taxon>core chlorophytes</taxon>
        <taxon>Chlorophyceae</taxon>
        <taxon>CS clade</taxon>
        <taxon>Chlamydomonadales</taxon>
        <taxon>Chlamydomonadaceae</taxon>
        <taxon>Chlamydomonas</taxon>
    </lineage>
</organism>
<dbReference type="GO" id="GO:0032981">
    <property type="term" value="P:mitochondrial respiratory chain complex I assembly"/>
    <property type="evidence" value="ECO:0007669"/>
    <property type="project" value="TreeGrafter"/>
</dbReference>
<feature type="domain" description="Methyltransferase type 11" evidence="4">
    <location>
        <begin position="307"/>
        <end position="399"/>
    </location>
</feature>
<feature type="region of interest" description="Disordered" evidence="3">
    <location>
        <begin position="585"/>
        <end position="618"/>
    </location>
</feature>
<evidence type="ECO:0000256" key="3">
    <source>
        <dbReference type="SAM" id="MobiDB-lite"/>
    </source>
</evidence>
<dbReference type="Proteomes" id="UP000613740">
    <property type="component" value="Unassembled WGS sequence"/>
</dbReference>
<dbReference type="SUPFAM" id="SSF53335">
    <property type="entry name" value="S-adenosyl-L-methionine-dependent methyltransferases"/>
    <property type="match status" value="1"/>
</dbReference>
<feature type="region of interest" description="Disordered" evidence="3">
    <location>
        <begin position="184"/>
        <end position="235"/>
    </location>
</feature>
<accession>A0A836BAQ3</accession>
<evidence type="ECO:0000313" key="6">
    <source>
        <dbReference type="Proteomes" id="UP000613740"/>
    </source>
</evidence>
<dbReference type="GO" id="GO:0008757">
    <property type="term" value="F:S-adenosylmethionine-dependent methyltransferase activity"/>
    <property type="evidence" value="ECO:0007669"/>
    <property type="project" value="InterPro"/>
</dbReference>
<dbReference type="InterPro" id="IPR050602">
    <property type="entry name" value="Malonyl-ACP_OMT"/>
</dbReference>
<dbReference type="AlphaFoldDB" id="A0A836BAQ3"/>
<dbReference type="Pfam" id="PF08241">
    <property type="entry name" value="Methyltransf_11"/>
    <property type="match status" value="1"/>
</dbReference>
<evidence type="ECO:0000256" key="2">
    <source>
        <dbReference type="ARBA" id="ARBA00022679"/>
    </source>
</evidence>
<proteinExistence type="predicted"/>
<dbReference type="PANTHER" id="PTHR13090">
    <property type="entry name" value="ARGININE-HYDROXYLASE NDUFAF5, MITOCHONDRIAL"/>
    <property type="match status" value="1"/>
</dbReference>
<sequence length="618" mass="62395">MSATGTAMRSATRLASCAAARGPALGTLGSSGASSSAASGAEIMIRAFASSALAAPCSNQTGHFINMQESIAANSSSCPCCSSSSSSSSSSATSGSSPNSAGANATCGPAPPPPAAWPPLARRRMPPAAGLALLGTCAAAGSAPASSSSSSSSSSTRLQLLQGLRRCLHSGASAATAASAAAAAAGGGGGGCRSPGPGVGVGDGDGPGTSGRRPGGAAGWGTGSSGGGARSPPREEGLGAVLEVFNKPLKSLQRDRSSALLDGGDPLLGAISGRLLDRLEDCRVRFPTAVVLGGAAVPVVRQLGGGRAGIERVIVVDPSQDMLDRLQREEAEARANPDPDPGAKPWPAMSYVRGDEEHLPLAPKSVDLIISCLGLHWANDLPGAMAQCRAALVPDGLFLAALLGGDTLQELRIACALAQMEREGGVSAVVSPLAQVRDAGNLLTRADLRLPSVDVDAFHIGYPSSLELVQHLRALGEGNASVQRRRMLPRDSALAAAAVYQSMFGFRPHQDDHQEEQQQEEEAQGRQEQEQQQEQGDGNGDGNGVTATFQVIFMTGWAPSPHQPKAAKRGSATVSFQDLADGLVKGGQAVGGTADEGIVAGAAPGQEQEPSPLPSRRA</sequence>
<gene>
    <name evidence="5" type="ORF">HYH02_003298</name>
</gene>
<comment type="caution">
    <text evidence="5">The sequence shown here is derived from an EMBL/GenBank/DDBJ whole genome shotgun (WGS) entry which is preliminary data.</text>
</comment>
<evidence type="ECO:0000256" key="1">
    <source>
        <dbReference type="ARBA" id="ARBA00022603"/>
    </source>
</evidence>
<dbReference type="InterPro" id="IPR029063">
    <property type="entry name" value="SAM-dependent_MTases_sf"/>
</dbReference>
<feature type="compositionally biased region" description="Gly residues" evidence="3">
    <location>
        <begin position="185"/>
        <end position="229"/>
    </location>
</feature>
<keyword evidence="6" id="KW-1185">Reference proteome</keyword>
<name>A0A836BAQ3_9CHLO</name>
<dbReference type="GO" id="GO:0005739">
    <property type="term" value="C:mitochondrion"/>
    <property type="evidence" value="ECO:0007669"/>
    <property type="project" value="TreeGrafter"/>
</dbReference>
<feature type="region of interest" description="Disordered" evidence="3">
    <location>
        <begin position="509"/>
        <end position="545"/>
    </location>
</feature>
<dbReference type="EMBL" id="JAEHOD010000006">
    <property type="protein sequence ID" value="KAG2452274.1"/>
    <property type="molecule type" value="Genomic_DNA"/>
</dbReference>
<dbReference type="OrthoDB" id="16816at2759"/>
<dbReference type="InterPro" id="IPR013216">
    <property type="entry name" value="Methyltransf_11"/>
</dbReference>
<dbReference type="Gene3D" id="3.40.50.150">
    <property type="entry name" value="Vaccinia Virus protein VP39"/>
    <property type="match status" value="1"/>
</dbReference>
<dbReference type="CDD" id="cd02440">
    <property type="entry name" value="AdoMet_MTases"/>
    <property type="match status" value="1"/>
</dbReference>
<keyword evidence="1" id="KW-0489">Methyltransferase</keyword>
<evidence type="ECO:0000259" key="4">
    <source>
        <dbReference type="Pfam" id="PF08241"/>
    </source>
</evidence>
<dbReference type="PANTHER" id="PTHR13090:SF1">
    <property type="entry name" value="ARGININE-HYDROXYLASE NDUFAF5, MITOCHONDRIAL"/>
    <property type="match status" value="1"/>
</dbReference>
<evidence type="ECO:0000313" key="5">
    <source>
        <dbReference type="EMBL" id="KAG2452274.1"/>
    </source>
</evidence>
<feature type="region of interest" description="Disordered" evidence="3">
    <location>
        <begin position="91"/>
        <end position="122"/>
    </location>
</feature>
<reference evidence="5" key="1">
    <citation type="journal article" date="2020" name="bioRxiv">
        <title>Comparative genomics of Chlamydomonas.</title>
        <authorList>
            <person name="Craig R.J."/>
            <person name="Hasan A.R."/>
            <person name="Ness R.W."/>
            <person name="Keightley P.D."/>
        </authorList>
    </citation>
    <scope>NUCLEOTIDE SEQUENCE</scope>
    <source>
        <strain evidence="5">CCAP 11/173</strain>
    </source>
</reference>